<reference evidence="1" key="1">
    <citation type="journal article" date="2019" name="bioRxiv">
        <title>The Genome of the Zebra Mussel, Dreissena polymorpha: A Resource for Invasive Species Research.</title>
        <authorList>
            <person name="McCartney M.A."/>
            <person name="Auch B."/>
            <person name="Kono T."/>
            <person name="Mallez S."/>
            <person name="Zhang Y."/>
            <person name="Obille A."/>
            <person name="Becker A."/>
            <person name="Abrahante J.E."/>
            <person name="Garbe J."/>
            <person name="Badalamenti J.P."/>
            <person name="Herman A."/>
            <person name="Mangelson H."/>
            <person name="Liachko I."/>
            <person name="Sullivan S."/>
            <person name="Sone E.D."/>
            <person name="Koren S."/>
            <person name="Silverstein K.A.T."/>
            <person name="Beckman K.B."/>
            <person name="Gohl D.M."/>
        </authorList>
    </citation>
    <scope>NUCLEOTIDE SEQUENCE</scope>
    <source>
        <strain evidence="1">Duluth1</strain>
        <tissue evidence="1">Whole animal</tissue>
    </source>
</reference>
<sequence>MNDYVENRDTGLRNEILNLTRMVQRLSGNLDLLTDNIYSRMDKLENSLENKLVHIMAGVIGKRMNTEMKNLIKECDDKIQDLKRDFC</sequence>
<evidence type="ECO:0000313" key="1">
    <source>
        <dbReference type="EMBL" id="KAH3857887.1"/>
    </source>
</evidence>
<name>A0A9D4LFW6_DREPO</name>
<reference evidence="1" key="2">
    <citation type="submission" date="2020-11" db="EMBL/GenBank/DDBJ databases">
        <authorList>
            <person name="McCartney M.A."/>
            <person name="Auch B."/>
            <person name="Kono T."/>
            <person name="Mallez S."/>
            <person name="Becker A."/>
            <person name="Gohl D.M."/>
            <person name="Silverstein K.A.T."/>
            <person name="Koren S."/>
            <person name="Bechman K.B."/>
            <person name="Herman A."/>
            <person name="Abrahante J.E."/>
            <person name="Garbe J."/>
        </authorList>
    </citation>
    <scope>NUCLEOTIDE SEQUENCE</scope>
    <source>
        <strain evidence="1">Duluth1</strain>
        <tissue evidence="1">Whole animal</tissue>
    </source>
</reference>
<dbReference type="AlphaFoldDB" id="A0A9D4LFW6"/>
<dbReference type="EMBL" id="JAIWYP010000003">
    <property type="protein sequence ID" value="KAH3857887.1"/>
    <property type="molecule type" value="Genomic_DNA"/>
</dbReference>
<gene>
    <name evidence="1" type="ORF">DPMN_100503</name>
</gene>
<proteinExistence type="predicted"/>
<comment type="caution">
    <text evidence="1">The sequence shown here is derived from an EMBL/GenBank/DDBJ whole genome shotgun (WGS) entry which is preliminary data.</text>
</comment>
<keyword evidence="2" id="KW-1185">Reference proteome</keyword>
<organism evidence="1 2">
    <name type="scientific">Dreissena polymorpha</name>
    <name type="common">Zebra mussel</name>
    <name type="synonym">Mytilus polymorpha</name>
    <dbReference type="NCBI Taxonomy" id="45954"/>
    <lineage>
        <taxon>Eukaryota</taxon>
        <taxon>Metazoa</taxon>
        <taxon>Spiralia</taxon>
        <taxon>Lophotrochozoa</taxon>
        <taxon>Mollusca</taxon>
        <taxon>Bivalvia</taxon>
        <taxon>Autobranchia</taxon>
        <taxon>Heteroconchia</taxon>
        <taxon>Euheterodonta</taxon>
        <taxon>Imparidentia</taxon>
        <taxon>Neoheterodontei</taxon>
        <taxon>Myida</taxon>
        <taxon>Dreissenoidea</taxon>
        <taxon>Dreissenidae</taxon>
        <taxon>Dreissena</taxon>
    </lineage>
</organism>
<evidence type="ECO:0000313" key="2">
    <source>
        <dbReference type="Proteomes" id="UP000828390"/>
    </source>
</evidence>
<protein>
    <submittedName>
        <fullName evidence="1">Uncharacterized protein</fullName>
    </submittedName>
</protein>
<dbReference type="Proteomes" id="UP000828390">
    <property type="component" value="Unassembled WGS sequence"/>
</dbReference>
<accession>A0A9D4LFW6</accession>